<accession>A0A5N5THR4</accession>
<sequence length="34" mass="4069">MAGVPLSDFLMQLEDYYTYNTRCCYVLLSQQCWI</sequence>
<reference evidence="1 2" key="1">
    <citation type="journal article" date="2019" name="PLoS Biol.">
        <title>Sex chromosomes control vertical transmission of feminizing Wolbachia symbionts in an isopod.</title>
        <authorList>
            <person name="Becking T."/>
            <person name="Chebbi M.A."/>
            <person name="Giraud I."/>
            <person name="Moumen B."/>
            <person name="Laverre T."/>
            <person name="Caubet Y."/>
            <person name="Peccoud J."/>
            <person name="Gilbert C."/>
            <person name="Cordaux R."/>
        </authorList>
    </citation>
    <scope>NUCLEOTIDE SEQUENCE [LARGE SCALE GENOMIC DNA]</scope>
    <source>
        <strain evidence="1">ANa2</strain>
        <tissue evidence="1">Whole body excluding digestive tract and cuticle</tissue>
    </source>
</reference>
<dbReference type="Proteomes" id="UP000326759">
    <property type="component" value="Unassembled WGS sequence"/>
</dbReference>
<name>A0A5N5THR4_9CRUS</name>
<organism evidence="1 2">
    <name type="scientific">Armadillidium nasatum</name>
    <dbReference type="NCBI Taxonomy" id="96803"/>
    <lineage>
        <taxon>Eukaryota</taxon>
        <taxon>Metazoa</taxon>
        <taxon>Ecdysozoa</taxon>
        <taxon>Arthropoda</taxon>
        <taxon>Crustacea</taxon>
        <taxon>Multicrustacea</taxon>
        <taxon>Malacostraca</taxon>
        <taxon>Eumalacostraca</taxon>
        <taxon>Peracarida</taxon>
        <taxon>Isopoda</taxon>
        <taxon>Oniscidea</taxon>
        <taxon>Crinocheta</taxon>
        <taxon>Armadillidiidae</taxon>
        <taxon>Armadillidium</taxon>
    </lineage>
</organism>
<protein>
    <submittedName>
        <fullName evidence="1">Uncharacterized protein</fullName>
    </submittedName>
</protein>
<evidence type="ECO:0000313" key="2">
    <source>
        <dbReference type="Proteomes" id="UP000326759"/>
    </source>
</evidence>
<comment type="caution">
    <text evidence="1">The sequence shown here is derived from an EMBL/GenBank/DDBJ whole genome shotgun (WGS) entry which is preliminary data.</text>
</comment>
<keyword evidence="2" id="KW-1185">Reference proteome</keyword>
<gene>
    <name evidence="1" type="ORF">Anas_09749</name>
</gene>
<dbReference type="EMBL" id="SEYY01002514">
    <property type="protein sequence ID" value="KAB7504725.1"/>
    <property type="molecule type" value="Genomic_DNA"/>
</dbReference>
<proteinExistence type="predicted"/>
<dbReference type="AlphaFoldDB" id="A0A5N5THR4"/>
<evidence type="ECO:0000313" key="1">
    <source>
        <dbReference type="EMBL" id="KAB7504725.1"/>
    </source>
</evidence>